<dbReference type="InterPro" id="IPR002156">
    <property type="entry name" value="RNaseH_domain"/>
</dbReference>
<feature type="domain" description="RNase H type-1" evidence="2">
    <location>
        <begin position="490"/>
        <end position="576"/>
    </location>
</feature>
<dbReference type="Pfam" id="PF13966">
    <property type="entry name" value="zf-RVT"/>
    <property type="match status" value="1"/>
</dbReference>
<evidence type="ECO:0000256" key="1">
    <source>
        <dbReference type="SAM" id="MobiDB-lite"/>
    </source>
</evidence>
<dbReference type="GO" id="GO:0004523">
    <property type="term" value="F:RNA-DNA hybrid ribonuclease activity"/>
    <property type="evidence" value="ECO:0007669"/>
    <property type="project" value="InterPro"/>
</dbReference>
<organism evidence="4 5">
    <name type="scientific">Arabidopsis suecica</name>
    <name type="common">Swedish thale-cress</name>
    <name type="synonym">Cardaminopsis suecica</name>
    <dbReference type="NCBI Taxonomy" id="45249"/>
    <lineage>
        <taxon>Eukaryota</taxon>
        <taxon>Viridiplantae</taxon>
        <taxon>Streptophyta</taxon>
        <taxon>Embryophyta</taxon>
        <taxon>Tracheophyta</taxon>
        <taxon>Spermatophyta</taxon>
        <taxon>Magnoliopsida</taxon>
        <taxon>eudicotyledons</taxon>
        <taxon>Gunneridae</taxon>
        <taxon>Pentapetalae</taxon>
        <taxon>rosids</taxon>
        <taxon>malvids</taxon>
        <taxon>Brassicales</taxon>
        <taxon>Brassicaceae</taxon>
        <taxon>Camelineae</taxon>
        <taxon>Arabidopsis</taxon>
    </lineage>
</organism>
<evidence type="ECO:0000259" key="2">
    <source>
        <dbReference type="Pfam" id="PF13456"/>
    </source>
</evidence>
<dbReference type="InterPro" id="IPR044730">
    <property type="entry name" value="RNase_H-like_dom_plant"/>
</dbReference>
<sequence length="655" mass="72937">MRLGFHDMWIKWVMECVSSVSYAFLINGSPKGSVSPSRGLRQGDPHSPYLFILCTEVLSGLCKKAQLHGSLPGVRMSRRSPLMNHLLFPDDTMFFSKTSALGIEKEGGIGKYLGLPEHFGRRKKDIFTAIVDKVRQRSLSWSNRFLSEAGKNVLLKAVLSAMPSYAMSCFKLSMSLCKRLQSALTRFWWDDKPNKKKMAWVAWDKLSLAKEDGGLGFREIATFNDSLLAKIGWKLLQQPDCLLAQVLLGKYCHSSSFMESPIPASASHGWRGILESREVLRKGLGWVVGNGESISLWNSPWLSTSVPLQAMGPPTEATQFLRVKDLILSNSPSWNLEKVRLLVPQYEDDIRKLVLGKYLRPDTLRWLPVARNALPIGSALSSRGLGVVEACKRCGAEESAMHLFFHCPYAKSVWDLAPATKKPSCNELDTVKELLIKARGMTTLPPVGLEARSWQETKLLQPPKKALPLKLQIVEVHLEAFQCFSDAAWAASTSVCGLEALALKAAITAAFTLGVFRLACHSDCQELTILLNTDGHVNELEGILSDIYSLKNGSVSISFHFVPRKDNSEVDALAKAGFDKISLFPNRYDQNICPVWQGSRRRRLRSRLRPPETIEGRIERPPATIRPDSSFAPPHVTIGSERDMQIGYPNSTDGE</sequence>
<evidence type="ECO:0000313" key="4">
    <source>
        <dbReference type="EMBL" id="KAG7556972.1"/>
    </source>
</evidence>
<protein>
    <submittedName>
        <fullName evidence="4">Ribonuclease H domain</fullName>
    </submittedName>
</protein>
<comment type="caution">
    <text evidence="4">The sequence shown here is derived from an EMBL/GenBank/DDBJ whole genome shotgun (WGS) entry which is preliminary data.</text>
</comment>
<evidence type="ECO:0000313" key="5">
    <source>
        <dbReference type="Proteomes" id="UP000694251"/>
    </source>
</evidence>
<dbReference type="Pfam" id="PF13456">
    <property type="entry name" value="RVT_3"/>
    <property type="match status" value="1"/>
</dbReference>
<proteinExistence type="predicted"/>
<dbReference type="EMBL" id="JAEFBJ010000011">
    <property type="protein sequence ID" value="KAG7556972.1"/>
    <property type="molecule type" value="Genomic_DNA"/>
</dbReference>
<name>A0A8T1ZDA3_ARASU</name>
<reference evidence="4 5" key="1">
    <citation type="submission" date="2020-12" db="EMBL/GenBank/DDBJ databases">
        <title>Concerted genomic and epigenomic changes stabilize Arabidopsis allopolyploids.</title>
        <authorList>
            <person name="Chen Z."/>
        </authorList>
    </citation>
    <scope>NUCLEOTIDE SEQUENCE [LARGE SCALE GENOMIC DNA]</scope>
    <source>
        <strain evidence="4">As9502</strain>
        <tissue evidence="4">Leaf</tissue>
    </source>
</reference>
<dbReference type="PANTHER" id="PTHR33116:SF86">
    <property type="entry name" value="REVERSE TRANSCRIPTASE DOMAIN-CONTAINING PROTEIN"/>
    <property type="match status" value="1"/>
</dbReference>
<feature type="domain" description="Reverse transcriptase zinc-binding" evidence="3">
    <location>
        <begin position="364"/>
        <end position="414"/>
    </location>
</feature>
<dbReference type="OrthoDB" id="1936608at2759"/>
<dbReference type="Proteomes" id="UP000694251">
    <property type="component" value="Chromosome 11"/>
</dbReference>
<keyword evidence="5" id="KW-1185">Reference proteome</keyword>
<feature type="region of interest" description="Disordered" evidence="1">
    <location>
        <begin position="621"/>
        <end position="655"/>
    </location>
</feature>
<evidence type="ECO:0000259" key="3">
    <source>
        <dbReference type="Pfam" id="PF13966"/>
    </source>
</evidence>
<dbReference type="GO" id="GO:0003676">
    <property type="term" value="F:nucleic acid binding"/>
    <property type="evidence" value="ECO:0007669"/>
    <property type="project" value="InterPro"/>
</dbReference>
<dbReference type="InterPro" id="IPR026960">
    <property type="entry name" value="RVT-Znf"/>
</dbReference>
<accession>A0A8T1ZDA3</accession>
<dbReference type="AlphaFoldDB" id="A0A8T1ZDA3"/>
<gene>
    <name evidence="4" type="ORF">ISN44_As11g029730</name>
</gene>
<dbReference type="CDD" id="cd06222">
    <property type="entry name" value="RNase_H_like"/>
    <property type="match status" value="1"/>
</dbReference>
<dbReference type="PANTHER" id="PTHR33116">
    <property type="entry name" value="REVERSE TRANSCRIPTASE ZINC-BINDING DOMAIN-CONTAINING PROTEIN-RELATED-RELATED"/>
    <property type="match status" value="1"/>
</dbReference>